<feature type="domain" description="Peptidase S9 prolyl oligopeptidase catalytic" evidence="3">
    <location>
        <begin position="417"/>
        <end position="630"/>
    </location>
</feature>
<feature type="signal peptide" evidence="2">
    <location>
        <begin position="1"/>
        <end position="19"/>
    </location>
</feature>
<name>A0A2Z3GRN2_9BACT</name>
<evidence type="ECO:0000313" key="4">
    <source>
        <dbReference type="EMBL" id="AWM35978.1"/>
    </source>
</evidence>
<dbReference type="SUPFAM" id="SSF82171">
    <property type="entry name" value="DPP6 N-terminal domain-like"/>
    <property type="match status" value="1"/>
</dbReference>
<dbReference type="Gene3D" id="2.120.10.30">
    <property type="entry name" value="TolB, C-terminal domain"/>
    <property type="match status" value="1"/>
</dbReference>
<dbReference type="InterPro" id="IPR001375">
    <property type="entry name" value="Peptidase_S9_cat"/>
</dbReference>
<dbReference type="Gene3D" id="3.40.50.1820">
    <property type="entry name" value="alpha/beta hydrolase"/>
    <property type="match status" value="1"/>
</dbReference>
<proteinExistence type="predicted"/>
<dbReference type="OrthoDB" id="108903at2"/>
<dbReference type="GO" id="GO:0006508">
    <property type="term" value="P:proteolysis"/>
    <property type="evidence" value="ECO:0007669"/>
    <property type="project" value="InterPro"/>
</dbReference>
<evidence type="ECO:0000259" key="3">
    <source>
        <dbReference type="Pfam" id="PF00326"/>
    </source>
</evidence>
<dbReference type="AlphaFoldDB" id="A0A2Z3GRN2"/>
<dbReference type="RefSeq" id="WP_010044468.1">
    <property type="nucleotide sequence ID" value="NZ_CP025958.1"/>
</dbReference>
<keyword evidence="1" id="KW-0378">Hydrolase</keyword>
<gene>
    <name evidence="4" type="ORF">C1280_02425</name>
</gene>
<sequence>MLRFALAAALAALPAVASAEAPPLIPRDVLFGNPDRTAPQISPDGKHLAYLAPDAKNVLQVWVRSHPPQPGKPDDRAVTGDEKRGIRQYYWAHDGKHLLYLQDKGGDENFHLYASELATGKTRDLTPFDGVRVEGVDLDEHHPDTVLVGLNKRNKAAFDMHRITISTGAEKLDTENPGLIIGWTTDKDFVVRAATAVNTKTGGYDLMVREKPGADWKVVKQWTNEEQGQPAAFGADANTLYVIGNDQTDTMRLTKLDLATGKEEVVAEDPTADVSGAMVDDKRRVPLAVSFTRARTEWKILDDGIKADFAALAKVRRGDFSVTSQTRDQNLWVVAYATDDGPTAFYLYDRAAKKAEFLFVNNSKLEKLKLAQMEPISYRAKDGLTVHGYLTKPVGVDAKNLPTVLLVHGGPWARDNWGFSSLTQFLANRGYAVLQVNFRGSTGYGKKFLNAGNREWAGKMHQDLIDAKEWAVKQGVADPARVAIMGGSYGGYATLVGLTFTPDAFTCGVDIVGPSSIVTLLKTVPPYWAPAKALFAKRVGDLEKEEAFLKERSPLFKVNDITKPLLIGQGKNDPRVKVAESDQIVEAMRKNGKPVEYVLYPDEGHGFARPENRLHFFAVTEQFLAKHLGGRAEPVGEIKGHSGEIK</sequence>
<dbReference type="PANTHER" id="PTHR42776">
    <property type="entry name" value="SERINE PEPTIDASE S9 FAMILY MEMBER"/>
    <property type="match status" value="1"/>
</dbReference>
<keyword evidence="2" id="KW-0732">Signal</keyword>
<dbReference type="KEGG" id="gog:C1280_02425"/>
<keyword evidence="5" id="KW-1185">Reference proteome</keyword>
<reference evidence="4 5" key="1">
    <citation type="submission" date="2018-01" db="EMBL/GenBank/DDBJ databases">
        <title>G. obscuriglobus.</title>
        <authorList>
            <person name="Franke J."/>
            <person name="Blomberg W."/>
            <person name="Selmecki A."/>
        </authorList>
    </citation>
    <scope>NUCLEOTIDE SEQUENCE [LARGE SCALE GENOMIC DNA]</scope>
    <source>
        <strain evidence="4 5">DSM 5831</strain>
    </source>
</reference>
<accession>A0A2Z3GRN2</accession>
<dbReference type="Proteomes" id="UP000245802">
    <property type="component" value="Chromosome"/>
</dbReference>
<dbReference type="InterPro" id="IPR029058">
    <property type="entry name" value="AB_hydrolase_fold"/>
</dbReference>
<dbReference type="InterPro" id="IPR011042">
    <property type="entry name" value="6-blade_b-propeller_TolB-like"/>
</dbReference>
<dbReference type="Pfam" id="PF00326">
    <property type="entry name" value="Peptidase_S9"/>
    <property type="match status" value="1"/>
</dbReference>
<feature type="chain" id="PRO_5016335867" evidence="2">
    <location>
        <begin position="20"/>
        <end position="646"/>
    </location>
</feature>
<dbReference type="PANTHER" id="PTHR42776:SF27">
    <property type="entry name" value="DIPEPTIDYL PEPTIDASE FAMILY MEMBER 6"/>
    <property type="match status" value="1"/>
</dbReference>
<organism evidence="4 5">
    <name type="scientific">Gemmata obscuriglobus</name>
    <dbReference type="NCBI Taxonomy" id="114"/>
    <lineage>
        <taxon>Bacteria</taxon>
        <taxon>Pseudomonadati</taxon>
        <taxon>Planctomycetota</taxon>
        <taxon>Planctomycetia</taxon>
        <taxon>Gemmatales</taxon>
        <taxon>Gemmataceae</taxon>
        <taxon>Gemmata</taxon>
    </lineage>
</organism>
<evidence type="ECO:0000256" key="2">
    <source>
        <dbReference type="SAM" id="SignalP"/>
    </source>
</evidence>
<evidence type="ECO:0000313" key="5">
    <source>
        <dbReference type="Proteomes" id="UP000245802"/>
    </source>
</evidence>
<dbReference type="SUPFAM" id="SSF53474">
    <property type="entry name" value="alpha/beta-Hydrolases"/>
    <property type="match status" value="1"/>
</dbReference>
<dbReference type="EMBL" id="CP025958">
    <property type="protein sequence ID" value="AWM35978.1"/>
    <property type="molecule type" value="Genomic_DNA"/>
</dbReference>
<dbReference type="GO" id="GO:0004252">
    <property type="term" value="F:serine-type endopeptidase activity"/>
    <property type="evidence" value="ECO:0007669"/>
    <property type="project" value="TreeGrafter"/>
</dbReference>
<evidence type="ECO:0000256" key="1">
    <source>
        <dbReference type="ARBA" id="ARBA00022801"/>
    </source>
</evidence>
<protein>
    <submittedName>
        <fullName evidence="4">S9 family peptidase</fullName>
    </submittedName>
</protein>